<keyword evidence="4" id="KW-1185">Reference proteome</keyword>
<feature type="domain" description="Tyrosine specific protein phosphatases" evidence="2">
    <location>
        <begin position="199"/>
        <end position="251"/>
    </location>
</feature>
<dbReference type="PROSITE" id="PS00383">
    <property type="entry name" value="TYR_PHOSPHATASE_1"/>
    <property type="match status" value="1"/>
</dbReference>
<evidence type="ECO:0000313" key="3">
    <source>
        <dbReference type="EMBL" id="TXS89911.1"/>
    </source>
</evidence>
<gene>
    <name evidence="3" type="ORF">FV139_19495</name>
</gene>
<accession>A0A5C8ZRD9</accession>
<dbReference type="Gene3D" id="3.90.190.10">
    <property type="entry name" value="Protein tyrosine phosphatase superfamily"/>
    <property type="match status" value="1"/>
</dbReference>
<dbReference type="Pfam" id="PF13350">
    <property type="entry name" value="Y_phosphatase3"/>
    <property type="match status" value="1"/>
</dbReference>
<evidence type="ECO:0000256" key="1">
    <source>
        <dbReference type="ARBA" id="ARBA00009580"/>
    </source>
</evidence>
<reference evidence="3 4" key="1">
    <citation type="submission" date="2019-08" db="EMBL/GenBank/DDBJ databases">
        <title>Parahaliea maris sp. nov., isolated from the surface seawater.</title>
        <authorList>
            <person name="Liu Y."/>
        </authorList>
    </citation>
    <scope>NUCLEOTIDE SEQUENCE [LARGE SCALE GENOMIC DNA]</scope>
    <source>
        <strain evidence="3 4">HSLHS9</strain>
    </source>
</reference>
<dbReference type="AlphaFoldDB" id="A0A5C8ZRD9"/>
<name>A0A5C8ZRD9_9GAMM</name>
<protein>
    <submittedName>
        <fullName evidence="3">Tyrosine-protein phosphatase</fullName>
    </submittedName>
</protein>
<proteinExistence type="inferred from homology"/>
<dbReference type="InterPro" id="IPR026893">
    <property type="entry name" value="Tyr/Ser_Pase_IphP-type"/>
</dbReference>
<dbReference type="InterPro" id="IPR000387">
    <property type="entry name" value="Tyr_Pase_dom"/>
</dbReference>
<sequence>MLLTDAVHIWRAPDGDYHIEWEASQPGTRVSIEALAVKEPLVAHYGEDPVRVARISGLPPARRHFFRLRDEFGNEVLAPERRLGLQGSPNFRDFGGYRGADDRRVKWGYLFRSGHLARLSEADLELLGSLELDLVFDFRQLSEQHTEPSRLPAESPPQVHSLPIQPGNNSGFLQDVDGPIPGPEVMFDFMVTVNRELAREEAAVYRRMFESILARDDARYLVHCAAGKDRTGFAVALMLLALGVDEQQIMRDYLLSSRFYNAEQEVERARQKYGLTSSDSAAILPMLQVDEAYLGAALGTIREDYPDVNDYLEAVMGIGERERSELRRRYLEA</sequence>
<dbReference type="InterPro" id="IPR016130">
    <property type="entry name" value="Tyr_Pase_AS"/>
</dbReference>
<dbReference type="RefSeq" id="WP_148070160.1">
    <property type="nucleotide sequence ID" value="NZ_VRZA01000009.1"/>
</dbReference>
<dbReference type="Proteomes" id="UP000321039">
    <property type="component" value="Unassembled WGS sequence"/>
</dbReference>
<dbReference type="EMBL" id="VRZA01000009">
    <property type="protein sequence ID" value="TXS89911.1"/>
    <property type="molecule type" value="Genomic_DNA"/>
</dbReference>
<comment type="caution">
    <text evidence="3">The sequence shown here is derived from an EMBL/GenBank/DDBJ whole genome shotgun (WGS) entry which is preliminary data.</text>
</comment>
<dbReference type="PANTHER" id="PTHR31126">
    <property type="entry name" value="TYROSINE-PROTEIN PHOSPHATASE"/>
    <property type="match status" value="1"/>
</dbReference>
<evidence type="ECO:0000259" key="2">
    <source>
        <dbReference type="PROSITE" id="PS50056"/>
    </source>
</evidence>
<dbReference type="InterPro" id="IPR029021">
    <property type="entry name" value="Prot-tyrosine_phosphatase-like"/>
</dbReference>
<organism evidence="3 4">
    <name type="scientific">Parahaliea maris</name>
    <dbReference type="NCBI Taxonomy" id="2716870"/>
    <lineage>
        <taxon>Bacteria</taxon>
        <taxon>Pseudomonadati</taxon>
        <taxon>Pseudomonadota</taxon>
        <taxon>Gammaproteobacteria</taxon>
        <taxon>Cellvibrionales</taxon>
        <taxon>Halieaceae</taxon>
        <taxon>Parahaliea</taxon>
    </lineage>
</organism>
<dbReference type="PANTHER" id="PTHR31126:SF1">
    <property type="entry name" value="TYROSINE SPECIFIC PROTEIN PHOSPHATASES DOMAIN-CONTAINING PROTEIN"/>
    <property type="match status" value="1"/>
</dbReference>
<dbReference type="SUPFAM" id="SSF52799">
    <property type="entry name" value="(Phosphotyrosine protein) phosphatases II"/>
    <property type="match status" value="1"/>
</dbReference>
<evidence type="ECO:0000313" key="4">
    <source>
        <dbReference type="Proteomes" id="UP000321039"/>
    </source>
</evidence>
<dbReference type="PROSITE" id="PS50056">
    <property type="entry name" value="TYR_PHOSPHATASE_2"/>
    <property type="match status" value="1"/>
</dbReference>
<comment type="similarity">
    <text evidence="1">Belongs to the protein-tyrosine phosphatase family.</text>
</comment>
<dbReference type="GO" id="GO:0004721">
    <property type="term" value="F:phosphoprotein phosphatase activity"/>
    <property type="evidence" value="ECO:0007669"/>
    <property type="project" value="InterPro"/>
</dbReference>